<dbReference type="GO" id="GO:0005524">
    <property type="term" value="F:ATP binding"/>
    <property type="evidence" value="ECO:0007669"/>
    <property type="project" value="InterPro"/>
</dbReference>
<evidence type="ECO:0000256" key="6">
    <source>
        <dbReference type="ARBA" id="ARBA00023136"/>
    </source>
</evidence>
<dbReference type="InParanoid" id="H2ZYH1"/>
<proteinExistence type="inferred from homology"/>
<evidence type="ECO:0000256" key="1">
    <source>
        <dbReference type="ARBA" id="ARBA00004141"/>
    </source>
</evidence>
<dbReference type="Proteomes" id="UP000008672">
    <property type="component" value="Unassembled WGS sequence"/>
</dbReference>
<dbReference type="SUPFAM" id="SSF52540">
    <property type="entry name" value="P-loop containing nucleoside triphosphate hydrolases"/>
    <property type="match status" value="1"/>
</dbReference>
<dbReference type="OMA" id="CISGYVT"/>
<comment type="similarity">
    <text evidence="2">Belongs to the ABC transporter superfamily. ABCG family. Eye pigment precursor importer (TC 3.A.1.204) subfamily.</text>
</comment>
<dbReference type="eggNOG" id="KOG0061">
    <property type="taxonomic scope" value="Eukaryota"/>
</dbReference>
<dbReference type="EMBL" id="AFYH01264344">
    <property type="status" value="NOT_ANNOTATED_CDS"/>
    <property type="molecule type" value="Genomic_DNA"/>
</dbReference>
<reference evidence="8" key="3">
    <citation type="submission" date="2025-09" db="UniProtKB">
        <authorList>
            <consortium name="Ensembl"/>
        </authorList>
    </citation>
    <scope>IDENTIFICATION</scope>
</reference>
<keyword evidence="9" id="KW-1185">Reference proteome</keyword>
<dbReference type="HOGENOM" id="CLU_135803_0_0_1"/>
<evidence type="ECO:0000313" key="8">
    <source>
        <dbReference type="Ensembl" id="ENSLACP00000002442.1"/>
    </source>
</evidence>
<feature type="domain" description="ABC transporter" evidence="7">
    <location>
        <begin position="2"/>
        <end position="125"/>
    </location>
</feature>
<dbReference type="Ensembl" id="ENSLACT00000002462.1">
    <property type="protein sequence ID" value="ENSLACP00000002442.1"/>
    <property type="gene ID" value="ENSLACG00000002180.1"/>
</dbReference>
<name>H2ZYH1_LATCH</name>
<evidence type="ECO:0000259" key="7">
    <source>
        <dbReference type="Pfam" id="PF00005"/>
    </source>
</evidence>
<evidence type="ECO:0000256" key="4">
    <source>
        <dbReference type="ARBA" id="ARBA00022692"/>
    </source>
</evidence>
<dbReference type="GO" id="GO:0042626">
    <property type="term" value="F:ATPase-coupled transmembrane transporter activity"/>
    <property type="evidence" value="ECO:0007669"/>
    <property type="project" value="TreeGrafter"/>
</dbReference>
<evidence type="ECO:0000313" key="9">
    <source>
        <dbReference type="Proteomes" id="UP000008672"/>
    </source>
</evidence>
<dbReference type="InterPro" id="IPR003439">
    <property type="entry name" value="ABC_transporter-like_ATP-bd"/>
</dbReference>
<dbReference type="GeneTree" id="ENSGT00940000162658"/>
<dbReference type="InterPro" id="IPR027417">
    <property type="entry name" value="P-loop_NTPase"/>
</dbReference>
<dbReference type="EMBL" id="AFYH01264345">
    <property type="status" value="NOT_ANNOTATED_CDS"/>
    <property type="molecule type" value="Genomic_DNA"/>
</dbReference>
<dbReference type="PANTHER" id="PTHR48041">
    <property type="entry name" value="ABC TRANSPORTER G FAMILY MEMBER 28"/>
    <property type="match status" value="1"/>
</dbReference>
<dbReference type="STRING" id="7897.ENSLACP00000002442"/>
<organism evidence="8 9">
    <name type="scientific">Latimeria chalumnae</name>
    <name type="common">Coelacanth</name>
    <dbReference type="NCBI Taxonomy" id="7897"/>
    <lineage>
        <taxon>Eukaryota</taxon>
        <taxon>Metazoa</taxon>
        <taxon>Chordata</taxon>
        <taxon>Craniata</taxon>
        <taxon>Vertebrata</taxon>
        <taxon>Euteleostomi</taxon>
        <taxon>Coelacanthiformes</taxon>
        <taxon>Coelacanthidae</taxon>
        <taxon>Latimeria</taxon>
    </lineage>
</organism>
<dbReference type="Pfam" id="PF00005">
    <property type="entry name" value="ABC_tran"/>
    <property type="match status" value="1"/>
</dbReference>
<comment type="subcellular location">
    <subcellularLocation>
        <location evidence="1">Membrane</location>
        <topology evidence="1">Multi-pass membrane protein</topology>
    </subcellularLocation>
</comment>
<dbReference type="Gene3D" id="3.40.50.300">
    <property type="entry name" value="P-loop containing nucleotide triphosphate hydrolases"/>
    <property type="match status" value="1"/>
</dbReference>
<dbReference type="PANTHER" id="PTHR48041:SF82">
    <property type="entry name" value="ATP BINDING CASSETTE SUBFAMILY G MEMBER 2 (JUNIOR BLOOD GROUP)"/>
    <property type="match status" value="1"/>
</dbReference>
<accession>H2ZYH1</accession>
<dbReference type="GO" id="GO:0016887">
    <property type="term" value="F:ATP hydrolysis activity"/>
    <property type="evidence" value="ECO:0007669"/>
    <property type="project" value="InterPro"/>
</dbReference>
<keyword evidence="3" id="KW-0813">Transport</keyword>
<dbReference type="GO" id="GO:0005886">
    <property type="term" value="C:plasma membrane"/>
    <property type="evidence" value="ECO:0007669"/>
    <property type="project" value="TreeGrafter"/>
</dbReference>
<evidence type="ECO:0000256" key="5">
    <source>
        <dbReference type="ARBA" id="ARBA00022989"/>
    </source>
</evidence>
<dbReference type="InterPro" id="IPR050352">
    <property type="entry name" value="ABCG_transporters"/>
</dbReference>
<reference evidence="8" key="2">
    <citation type="submission" date="2025-08" db="UniProtKB">
        <authorList>
            <consortium name="Ensembl"/>
        </authorList>
    </citation>
    <scope>IDENTIFICATION</scope>
</reference>
<dbReference type="AlphaFoldDB" id="H2ZYH1"/>
<evidence type="ECO:0000256" key="2">
    <source>
        <dbReference type="ARBA" id="ARBA00005814"/>
    </source>
</evidence>
<keyword evidence="4" id="KW-0812">Transmembrane</keyword>
<keyword evidence="5" id="KW-1133">Transmembrane helix</keyword>
<protein>
    <recommendedName>
        <fullName evidence="7">ABC transporter domain-containing protein</fullName>
    </recommendedName>
</protein>
<sequence>SRLLDVLAARKDPYGLFGEVLIDGAPQPKNFKCISGYVTQILIITLNLHIEKTFKFKTGLLETTIVTVYFSSFKMNDLQRDLSFLFSLVGTEFIRGVSGGERRRTSIGMELITEPPVLFLDEPTTGLDASTANAVLTLLKRYHVL</sequence>
<keyword evidence="6" id="KW-0472">Membrane</keyword>
<dbReference type="Bgee" id="ENSLACG00000002180">
    <property type="expression patterns" value="Expressed in pelvic fin and 6 other cell types or tissues"/>
</dbReference>
<reference evidence="9" key="1">
    <citation type="submission" date="2011-08" db="EMBL/GenBank/DDBJ databases">
        <title>The draft genome of Latimeria chalumnae.</title>
        <authorList>
            <person name="Di Palma F."/>
            <person name="Alfoldi J."/>
            <person name="Johnson J."/>
            <person name="Berlin A."/>
            <person name="Gnerre S."/>
            <person name="Jaffe D."/>
            <person name="MacCallum I."/>
            <person name="Young S."/>
            <person name="Walker B.J."/>
            <person name="Lander E."/>
            <person name="Lindblad-Toh K."/>
        </authorList>
    </citation>
    <scope>NUCLEOTIDE SEQUENCE [LARGE SCALE GENOMIC DNA]</scope>
    <source>
        <strain evidence="9">Wild caught</strain>
    </source>
</reference>
<evidence type="ECO:0000256" key="3">
    <source>
        <dbReference type="ARBA" id="ARBA00022448"/>
    </source>
</evidence>